<dbReference type="InterPro" id="IPR014284">
    <property type="entry name" value="RNA_pol_sigma-70_dom"/>
</dbReference>
<keyword evidence="5" id="KW-0804">Transcription</keyword>
<comment type="caution">
    <text evidence="8">The sequence shown here is derived from an EMBL/GenBank/DDBJ whole genome shotgun (WGS) entry which is preliminary data.</text>
</comment>
<protein>
    <submittedName>
        <fullName evidence="8">RNA polymerase subunit sigma-54</fullName>
    </submittedName>
</protein>
<dbReference type="EMBL" id="BORS01000002">
    <property type="protein sequence ID" value="GIO41182.1"/>
    <property type="molecule type" value="Genomic_DNA"/>
</dbReference>
<evidence type="ECO:0000259" key="6">
    <source>
        <dbReference type="Pfam" id="PF04542"/>
    </source>
</evidence>
<dbReference type="Pfam" id="PF08281">
    <property type="entry name" value="Sigma70_r4_2"/>
    <property type="match status" value="1"/>
</dbReference>
<dbReference type="AlphaFoldDB" id="A0A919Y2W0"/>
<dbReference type="InterPro" id="IPR007627">
    <property type="entry name" value="RNA_pol_sigma70_r2"/>
</dbReference>
<evidence type="ECO:0000256" key="1">
    <source>
        <dbReference type="ARBA" id="ARBA00010641"/>
    </source>
</evidence>
<evidence type="ECO:0000256" key="4">
    <source>
        <dbReference type="ARBA" id="ARBA00023125"/>
    </source>
</evidence>
<evidence type="ECO:0000256" key="3">
    <source>
        <dbReference type="ARBA" id="ARBA00023082"/>
    </source>
</evidence>
<organism evidence="8 9">
    <name type="scientific">Paenibacillus apis</name>
    <dbReference type="NCBI Taxonomy" id="1792174"/>
    <lineage>
        <taxon>Bacteria</taxon>
        <taxon>Bacillati</taxon>
        <taxon>Bacillota</taxon>
        <taxon>Bacilli</taxon>
        <taxon>Bacillales</taxon>
        <taxon>Paenibacillaceae</taxon>
        <taxon>Paenibacillus</taxon>
    </lineage>
</organism>
<dbReference type="GO" id="GO:0016987">
    <property type="term" value="F:sigma factor activity"/>
    <property type="evidence" value="ECO:0007669"/>
    <property type="project" value="UniProtKB-KW"/>
</dbReference>
<dbReference type="Gene3D" id="1.10.10.10">
    <property type="entry name" value="Winged helix-like DNA-binding domain superfamily/Winged helix DNA-binding domain"/>
    <property type="match status" value="1"/>
</dbReference>
<evidence type="ECO:0000313" key="8">
    <source>
        <dbReference type="EMBL" id="GIO41182.1"/>
    </source>
</evidence>
<keyword evidence="3" id="KW-0731">Sigma factor</keyword>
<keyword evidence="2" id="KW-0805">Transcription regulation</keyword>
<dbReference type="Proteomes" id="UP000678895">
    <property type="component" value="Unassembled WGS sequence"/>
</dbReference>
<reference evidence="8" key="1">
    <citation type="submission" date="2021-03" db="EMBL/GenBank/DDBJ databases">
        <title>Antimicrobial resistance genes in bacteria isolated from Japanese honey, and their potential for conferring macrolide and lincosamide resistance in the American foulbrood pathogen Paenibacillus larvae.</title>
        <authorList>
            <person name="Okamoto M."/>
            <person name="Kumagai M."/>
            <person name="Kanamori H."/>
            <person name="Takamatsu D."/>
        </authorList>
    </citation>
    <scope>NUCLEOTIDE SEQUENCE</scope>
    <source>
        <strain evidence="8">J41TS4</strain>
    </source>
</reference>
<feature type="domain" description="RNA polymerase sigma-70 region 2" evidence="6">
    <location>
        <begin position="16"/>
        <end position="85"/>
    </location>
</feature>
<evidence type="ECO:0000259" key="7">
    <source>
        <dbReference type="Pfam" id="PF08281"/>
    </source>
</evidence>
<name>A0A919Y2W0_9BACL</name>
<dbReference type="SUPFAM" id="SSF88946">
    <property type="entry name" value="Sigma2 domain of RNA polymerase sigma factors"/>
    <property type="match status" value="1"/>
</dbReference>
<dbReference type="InterPro" id="IPR013249">
    <property type="entry name" value="RNA_pol_sigma70_r4_t2"/>
</dbReference>
<sequence>MTVLEDENDKEFMINLYQLYYPIMKQRAYILVRDYAIVDDLIQEAFIKLIPKIPLLRSLDSYKIASYIVNTIKRLCIDYIRKESRHRQHNFSGSIEDIADQISDQQAATEEYYIKKEEFEDLAQALFLLSERDRDLLYFKYNLELSDKDIELLLDIPAHHVRTYIARARKRVFHTLFKGGSFSGNE</sequence>
<dbReference type="RefSeq" id="WP_301625208.1">
    <property type="nucleotide sequence ID" value="NZ_BORS01000002.1"/>
</dbReference>
<dbReference type="SUPFAM" id="SSF88659">
    <property type="entry name" value="Sigma3 and sigma4 domains of RNA polymerase sigma factors"/>
    <property type="match status" value="1"/>
</dbReference>
<dbReference type="Gene3D" id="1.10.1740.10">
    <property type="match status" value="1"/>
</dbReference>
<evidence type="ECO:0000256" key="2">
    <source>
        <dbReference type="ARBA" id="ARBA00023015"/>
    </source>
</evidence>
<accession>A0A919Y2W0</accession>
<dbReference type="InterPro" id="IPR013325">
    <property type="entry name" value="RNA_pol_sigma_r2"/>
</dbReference>
<proteinExistence type="inferred from homology"/>
<evidence type="ECO:0000256" key="5">
    <source>
        <dbReference type="ARBA" id="ARBA00023163"/>
    </source>
</evidence>
<keyword evidence="4" id="KW-0238">DNA-binding</keyword>
<dbReference type="InterPro" id="IPR013324">
    <property type="entry name" value="RNA_pol_sigma_r3/r4-like"/>
</dbReference>
<comment type="similarity">
    <text evidence="1">Belongs to the sigma-70 factor family. ECF subfamily.</text>
</comment>
<evidence type="ECO:0000313" key="9">
    <source>
        <dbReference type="Proteomes" id="UP000678895"/>
    </source>
</evidence>
<dbReference type="GO" id="GO:0006352">
    <property type="term" value="P:DNA-templated transcription initiation"/>
    <property type="evidence" value="ECO:0007669"/>
    <property type="project" value="InterPro"/>
</dbReference>
<dbReference type="InterPro" id="IPR039425">
    <property type="entry name" value="RNA_pol_sigma-70-like"/>
</dbReference>
<dbReference type="NCBIfam" id="TIGR02937">
    <property type="entry name" value="sigma70-ECF"/>
    <property type="match status" value="1"/>
</dbReference>
<dbReference type="GO" id="GO:0003677">
    <property type="term" value="F:DNA binding"/>
    <property type="evidence" value="ECO:0007669"/>
    <property type="project" value="UniProtKB-KW"/>
</dbReference>
<dbReference type="InterPro" id="IPR036388">
    <property type="entry name" value="WH-like_DNA-bd_sf"/>
</dbReference>
<dbReference type="PANTHER" id="PTHR43133">
    <property type="entry name" value="RNA POLYMERASE ECF-TYPE SIGMA FACTO"/>
    <property type="match status" value="1"/>
</dbReference>
<dbReference type="Pfam" id="PF04542">
    <property type="entry name" value="Sigma70_r2"/>
    <property type="match status" value="1"/>
</dbReference>
<feature type="domain" description="RNA polymerase sigma factor 70 region 4 type 2" evidence="7">
    <location>
        <begin position="121"/>
        <end position="171"/>
    </location>
</feature>
<keyword evidence="9" id="KW-1185">Reference proteome</keyword>
<gene>
    <name evidence="8" type="ORF">J41TS4_09400</name>
</gene>
<dbReference type="PANTHER" id="PTHR43133:SF8">
    <property type="entry name" value="RNA POLYMERASE SIGMA FACTOR HI_1459-RELATED"/>
    <property type="match status" value="1"/>
</dbReference>